<evidence type="ECO:0008006" key="4">
    <source>
        <dbReference type="Google" id="ProtNLM"/>
    </source>
</evidence>
<reference evidence="2 3" key="1">
    <citation type="journal article" date="2016" name="MBio">
        <title>Lateral Gene Transfer in a Heavy Metal-Contaminated-Groundwater Microbial Community.</title>
        <authorList>
            <person name="Hemme C.L."/>
            <person name="Green S.J."/>
            <person name="Rishishwar L."/>
            <person name="Prakash O."/>
            <person name="Pettenato A."/>
            <person name="Chakraborty R."/>
            <person name="Deutschbauer A.M."/>
            <person name="Van Nostrand J.D."/>
            <person name="Wu L."/>
            <person name="He Z."/>
            <person name="Jordan I.K."/>
            <person name="Hazen T.C."/>
            <person name="Arkin A.P."/>
            <person name="Kostka J.E."/>
            <person name="Zhou J."/>
        </authorList>
    </citation>
    <scope>NUCLEOTIDE SEQUENCE [LARGE SCALE GENOMIC DNA]</scope>
    <source>
        <strain evidence="2 3">FW104-T7</strain>
    </source>
</reference>
<name>A0A154QCK7_9GAMM</name>
<dbReference type="STRING" id="416169.RHOFW104T7_03515"/>
<feature type="transmembrane region" description="Helical" evidence="1">
    <location>
        <begin position="79"/>
        <end position="98"/>
    </location>
</feature>
<proteinExistence type="predicted"/>
<dbReference type="InterPro" id="IPR021125">
    <property type="entry name" value="DUF2127"/>
</dbReference>
<evidence type="ECO:0000313" key="3">
    <source>
        <dbReference type="Proteomes" id="UP000076131"/>
    </source>
</evidence>
<sequence>MTGLRVRTLSDKAFAIGLALKGLDGVAEVVGGLWLLLIGPVRLQAWIGALVAPELNQDPTDFIATHVLHWAAQFDQGSVLFAAAYLLSHGAAKLVVIVEILRGRLWAYPGLIWLTAAFAAYQIYHMAVAGPSFGFVALTLFDLLIIALTVVEYRRLRHAAGKSRAAG</sequence>
<dbReference type="RefSeq" id="WP_008436730.1">
    <property type="nucleotide sequence ID" value="NZ_LVJS01000145.1"/>
</dbReference>
<evidence type="ECO:0000313" key="2">
    <source>
        <dbReference type="EMBL" id="KZC21862.1"/>
    </source>
</evidence>
<dbReference type="Proteomes" id="UP000076131">
    <property type="component" value="Unassembled WGS sequence"/>
</dbReference>
<dbReference type="AlphaFoldDB" id="A0A154QCK7"/>
<keyword evidence="1" id="KW-0472">Membrane</keyword>
<keyword evidence="1" id="KW-0812">Transmembrane</keyword>
<gene>
    <name evidence="2" type="ORF">RHOFW104T7_03515</name>
</gene>
<dbReference type="eggNOG" id="COG4331">
    <property type="taxonomic scope" value="Bacteria"/>
</dbReference>
<dbReference type="EMBL" id="LVJS01000145">
    <property type="protein sequence ID" value="KZC21862.1"/>
    <property type="molecule type" value="Genomic_DNA"/>
</dbReference>
<organism evidence="2 3">
    <name type="scientific">Rhodanobacter thiooxydans</name>
    <dbReference type="NCBI Taxonomy" id="416169"/>
    <lineage>
        <taxon>Bacteria</taxon>
        <taxon>Pseudomonadati</taxon>
        <taxon>Pseudomonadota</taxon>
        <taxon>Gammaproteobacteria</taxon>
        <taxon>Lysobacterales</taxon>
        <taxon>Rhodanobacteraceae</taxon>
        <taxon>Rhodanobacter</taxon>
    </lineage>
</organism>
<feature type="transmembrane region" description="Helical" evidence="1">
    <location>
        <begin position="130"/>
        <end position="151"/>
    </location>
</feature>
<keyword evidence="1" id="KW-1133">Transmembrane helix</keyword>
<feature type="transmembrane region" description="Helical" evidence="1">
    <location>
        <begin position="105"/>
        <end position="124"/>
    </location>
</feature>
<accession>A0A154QCK7</accession>
<comment type="caution">
    <text evidence="2">The sequence shown here is derived from an EMBL/GenBank/DDBJ whole genome shotgun (WGS) entry which is preliminary data.</text>
</comment>
<dbReference type="Pfam" id="PF09900">
    <property type="entry name" value="DUF2127"/>
    <property type="match status" value="1"/>
</dbReference>
<keyword evidence="3" id="KW-1185">Reference proteome</keyword>
<evidence type="ECO:0000256" key="1">
    <source>
        <dbReference type="SAM" id="Phobius"/>
    </source>
</evidence>
<protein>
    <recommendedName>
        <fullName evidence="4">DUF2127 domain-containing protein</fullName>
    </recommendedName>
</protein>